<reference evidence="8 9" key="1">
    <citation type="submission" date="2020-11" db="EMBL/GenBank/DDBJ databases">
        <title>Kefir isolates.</title>
        <authorList>
            <person name="Marcisauskas S."/>
            <person name="Kim Y."/>
            <person name="Blasche S."/>
        </authorList>
    </citation>
    <scope>NUCLEOTIDE SEQUENCE [LARGE SCALE GENOMIC DNA]</scope>
    <source>
        <strain evidence="8 9">KR</strain>
    </source>
</reference>
<dbReference type="InterPro" id="IPR036236">
    <property type="entry name" value="Znf_C2H2_sf"/>
</dbReference>
<feature type="compositionally biased region" description="Acidic residues" evidence="6">
    <location>
        <begin position="344"/>
        <end position="358"/>
    </location>
</feature>
<evidence type="ECO:0000256" key="4">
    <source>
        <dbReference type="ARBA" id="ARBA00022833"/>
    </source>
</evidence>
<dbReference type="InterPro" id="IPR040023">
    <property type="entry name" value="WBP4"/>
</dbReference>
<evidence type="ECO:0000256" key="6">
    <source>
        <dbReference type="SAM" id="MobiDB-lite"/>
    </source>
</evidence>
<evidence type="ECO:0000256" key="2">
    <source>
        <dbReference type="ARBA" id="ARBA00022723"/>
    </source>
</evidence>
<evidence type="ECO:0000256" key="5">
    <source>
        <dbReference type="ARBA" id="ARBA00023242"/>
    </source>
</evidence>
<dbReference type="InterPro" id="IPR000690">
    <property type="entry name" value="Matrin/U1-C_Znf_C2H2"/>
</dbReference>
<keyword evidence="3" id="KW-0863">Zinc-finger</keyword>
<feature type="domain" description="Matrin-type" evidence="7">
    <location>
        <begin position="11"/>
        <end position="42"/>
    </location>
</feature>
<dbReference type="PANTHER" id="PTHR13173">
    <property type="entry name" value="WW DOMAIN BINDING PROTEIN 4"/>
    <property type="match status" value="1"/>
</dbReference>
<dbReference type="InterPro" id="IPR003604">
    <property type="entry name" value="Matrin/U1-like-C_Znf_C2H2"/>
</dbReference>
<dbReference type="Pfam" id="PF06220">
    <property type="entry name" value="zf-U1"/>
    <property type="match status" value="1"/>
</dbReference>
<feature type="compositionally biased region" description="Acidic residues" evidence="6">
    <location>
        <begin position="229"/>
        <end position="238"/>
    </location>
</feature>
<protein>
    <recommendedName>
        <fullName evidence="7">Matrin-type domain-containing protein</fullName>
    </recommendedName>
</protein>
<gene>
    <name evidence="8" type="ORF">C6P46_000594</name>
</gene>
<feature type="region of interest" description="Disordered" evidence="6">
    <location>
        <begin position="309"/>
        <end position="392"/>
    </location>
</feature>
<comment type="caution">
    <text evidence="8">The sequence shown here is derived from an EMBL/GenBank/DDBJ whole genome shotgun (WGS) entry which is preliminary data.</text>
</comment>
<keyword evidence="9" id="KW-1185">Reference proteome</keyword>
<feature type="compositionally biased region" description="Low complexity" evidence="6">
    <location>
        <begin position="84"/>
        <end position="94"/>
    </location>
</feature>
<dbReference type="Gene3D" id="3.30.160.60">
    <property type="entry name" value="Classic Zinc Finger"/>
    <property type="match status" value="1"/>
</dbReference>
<comment type="subcellular location">
    <subcellularLocation>
        <location evidence="1">Nucleus</location>
    </subcellularLocation>
</comment>
<dbReference type="PROSITE" id="PS50171">
    <property type="entry name" value="ZF_MATRIN"/>
    <property type="match status" value="1"/>
</dbReference>
<dbReference type="GO" id="GO:0003723">
    <property type="term" value="F:RNA binding"/>
    <property type="evidence" value="ECO:0007669"/>
    <property type="project" value="TreeGrafter"/>
</dbReference>
<dbReference type="Proteomes" id="UP000777482">
    <property type="component" value="Unassembled WGS sequence"/>
</dbReference>
<evidence type="ECO:0000313" key="8">
    <source>
        <dbReference type="EMBL" id="KAG0664968.1"/>
    </source>
</evidence>
<keyword evidence="5" id="KW-0539">Nucleus</keyword>
<name>A0A9P6W7R5_RHOMI</name>
<dbReference type="EMBL" id="PUHQ01000011">
    <property type="protein sequence ID" value="KAG0664968.1"/>
    <property type="molecule type" value="Genomic_DNA"/>
</dbReference>
<organism evidence="8 9">
    <name type="scientific">Rhodotorula mucilaginosa</name>
    <name type="common">Yeast</name>
    <name type="synonym">Rhodotorula rubra</name>
    <dbReference type="NCBI Taxonomy" id="5537"/>
    <lineage>
        <taxon>Eukaryota</taxon>
        <taxon>Fungi</taxon>
        <taxon>Dikarya</taxon>
        <taxon>Basidiomycota</taxon>
        <taxon>Pucciniomycotina</taxon>
        <taxon>Microbotryomycetes</taxon>
        <taxon>Sporidiobolales</taxon>
        <taxon>Sporidiobolaceae</taxon>
        <taxon>Rhodotorula</taxon>
    </lineage>
</organism>
<proteinExistence type="predicted"/>
<dbReference type="GO" id="GO:0008270">
    <property type="term" value="F:zinc ion binding"/>
    <property type="evidence" value="ECO:0007669"/>
    <property type="project" value="UniProtKB-KW"/>
</dbReference>
<dbReference type="OrthoDB" id="191651at2759"/>
<evidence type="ECO:0000256" key="3">
    <source>
        <dbReference type="ARBA" id="ARBA00022771"/>
    </source>
</evidence>
<evidence type="ECO:0000313" key="9">
    <source>
        <dbReference type="Proteomes" id="UP000777482"/>
    </source>
</evidence>
<dbReference type="PANTHER" id="PTHR13173:SF10">
    <property type="entry name" value="WW DOMAIN-BINDING PROTEIN 4"/>
    <property type="match status" value="1"/>
</dbReference>
<dbReference type="InterPro" id="IPR013085">
    <property type="entry name" value="U1-CZ_Znf_C2H2"/>
</dbReference>
<evidence type="ECO:0000259" key="7">
    <source>
        <dbReference type="PROSITE" id="PS50171"/>
    </source>
</evidence>
<sequence>MADYWISRDKYFCKYCNIYIADDKPSRLHHETGLRHKGYYERYIRDIYKKGAQQKRDRAEEAKELARVEAAAAAAMGLPPPEGSSSASASTSKPKPTPAAPTKPADPYANYTTAANLGIRDEVAERAAAEAEQRRNEGVIGSWQKVVKPKPPPPPPADSDVKGKRRAAEEWEGQGFAGQAVLRPELAGGVKRESGDGGEDRDERKPDSLLAQTGRDDKPRAVPRASADVNDDHEEDESNLNVVEAARKRGFLSEKSAVSYDDDDDDPLANIGPIKLKKRRLTVKEQQAEEEARLAKQREVEEILKAREESRRAGGNRGWTQLDRSALEAEEEEFDPLAGLEMPAADEPEAGPEQEEYGDEKKTPLAAPVDTQAQPAGGLFKKRKRPGAMKSK</sequence>
<evidence type="ECO:0000256" key="1">
    <source>
        <dbReference type="ARBA" id="ARBA00004123"/>
    </source>
</evidence>
<feature type="region of interest" description="Disordered" evidence="6">
    <location>
        <begin position="72"/>
        <end position="113"/>
    </location>
</feature>
<dbReference type="GO" id="GO:0071011">
    <property type="term" value="C:precatalytic spliceosome"/>
    <property type="evidence" value="ECO:0007669"/>
    <property type="project" value="TreeGrafter"/>
</dbReference>
<feature type="region of interest" description="Disordered" evidence="6">
    <location>
        <begin position="126"/>
        <end position="239"/>
    </location>
</feature>
<feature type="compositionally biased region" description="Basic and acidic residues" evidence="6">
    <location>
        <begin position="126"/>
        <end position="137"/>
    </location>
</feature>
<keyword evidence="2" id="KW-0479">Metal-binding</keyword>
<dbReference type="SMART" id="SM00451">
    <property type="entry name" value="ZnF_U1"/>
    <property type="match status" value="1"/>
</dbReference>
<accession>A0A9P6W7R5</accession>
<dbReference type="SUPFAM" id="SSF57667">
    <property type="entry name" value="beta-beta-alpha zinc fingers"/>
    <property type="match status" value="1"/>
</dbReference>
<keyword evidence="4" id="KW-0862">Zinc</keyword>
<feature type="compositionally biased region" description="Basic residues" evidence="6">
    <location>
        <begin position="380"/>
        <end position="392"/>
    </location>
</feature>
<dbReference type="AlphaFoldDB" id="A0A9P6W7R5"/>
<feature type="compositionally biased region" description="Basic and acidic residues" evidence="6">
    <location>
        <begin position="159"/>
        <end position="169"/>
    </location>
</feature>
<dbReference type="GO" id="GO:0000398">
    <property type="term" value="P:mRNA splicing, via spliceosome"/>
    <property type="evidence" value="ECO:0007669"/>
    <property type="project" value="InterPro"/>
</dbReference>